<dbReference type="Pfam" id="PF00589">
    <property type="entry name" value="Phage_integrase"/>
    <property type="match status" value="1"/>
</dbReference>
<feature type="domain" description="Tyr recombinase" evidence="4">
    <location>
        <begin position="215"/>
        <end position="400"/>
    </location>
</feature>
<organism evidence="5 6">
    <name type="scientific">Galbibacter pacificus</name>
    <dbReference type="NCBI Taxonomy" id="2996052"/>
    <lineage>
        <taxon>Bacteria</taxon>
        <taxon>Pseudomonadati</taxon>
        <taxon>Bacteroidota</taxon>
        <taxon>Flavobacteriia</taxon>
        <taxon>Flavobacteriales</taxon>
        <taxon>Flavobacteriaceae</taxon>
        <taxon>Galbibacter</taxon>
    </lineage>
</organism>
<dbReference type="PANTHER" id="PTHR30349:SF64">
    <property type="entry name" value="PROPHAGE INTEGRASE INTD-RELATED"/>
    <property type="match status" value="1"/>
</dbReference>
<dbReference type="InterPro" id="IPR035386">
    <property type="entry name" value="Arm-DNA-bind_5"/>
</dbReference>
<name>A0ABT6FRW9_9FLAO</name>
<keyword evidence="2" id="KW-0238">DNA-binding</keyword>
<evidence type="ECO:0000256" key="2">
    <source>
        <dbReference type="ARBA" id="ARBA00023125"/>
    </source>
</evidence>
<dbReference type="InterPro" id="IPR013762">
    <property type="entry name" value="Integrase-like_cat_sf"/>
</dbReference>
<evidence type="ECO:0000256" key="1">
    <source>
        <dbReference type="ARBA" id="ARBA00008857"/>
    </source>
</evidence>
<evidence type="ECO:0000256" key="3">
    <source>
        <dbReference type="ARBA" id="ARBA00023172"/>
    </source>
</evidence>
<dbReference type="PANTHER" id="PTHR30349">
    <property type="entry name" value="PHAGE INTEGRASE-RELATED"/>
    <property type="match status" value="1"/>
</dbReference>
<gene>
    <name evidence="5" type="ORF">OSR52_09050</name>
</gene>
<accession>A0ABT6FRW9</accession>
<evidence type="ECO:0000313" key="6">
    <source>
        <dbReference type="Proteomes" id="UP001153642"/>
    </source>
</evidence>
<dbReference type="CDD" id="cd01185">
    <property type="entry name" value="INTN1_C_like"/>
    <property type="match status" value="1"/>
</dbReference>
<dbReference type="Gene3D" id="1.10.150.130">
    <property type="match status" value="1"/>
</dbReference>
<evidence type="ECO:0000259" key="4">
    <source>
        <dbReference type="PROSITE" id="PS51898"/>
    </source>
</evidence>
<comment type="caution">
    <text evidence="5">The sequence shown here is derived from an EMBL/GenBank/DDBJ whole genome shotgun (WGS) entry which is preliminary data.</text>
</comment>
<dbReference type="InterPro" id="IPR011010">
    <property type="entry name" value="DNA_brk_join_enz"/>
</dbReference>
<dbReference type="InterPro" id="IPR025269">
    <property type="entry name" value="SAM-like_dom"/>
</dbReference>
<dbReference type="Proteomes" id="UP001153642">
    <property type="component" value="Unassembled WGS sequence"/>
</dbReference>
<keyword evidence="6" id="KW-1185">Reference proteome</keyword>
<comment type="similarity">
    <text evidence="1">Belongs to the 'phage' integrase family.</text>
</comment>
<dbReference type="Pfam" id="PF17293">
    <property type="entry name" value="Arm-DNA-bind_5"/>
    <property type="match status" value="1"/>
</dbReference>
<dbReference type="RefSeq" id="WP_277900069.1">
    <property type="nucleotide sequence ID" value="NZ_JAPMUA010000003.1"/>
</dbReference>
<proteinExistence type="inferred from homology"/>
<dbReference type="InterPro" id="IPR010998">
    <property type="entry name" value="Integrase_recombinase_N"/>
</dbReference>
<keyword evidence="3" id="KW-0233">DNA recombination</keyword>
<sequence length="405" mass="47742">MKTFLSLTLDTRRCKMDGTFPIILRLTHHRRSTSIATGFSVKEMYWDSRKNEIKNKYEGTESVGRLNNLLLKEKAKAADIINKLHDKGMLNYMSINQVKSRITRSDAYSSFFKFGEAKVRELNEMQRYGSAKAYGVLLSVLKNFTKGKDVKFHEVNYEFLIQFEKHHLSKEGNSINGVACYMRTLRAIYNKGIKEGLIEREAYPFYHYKIRMQPTQKRALPLESIRKIMQLKTRRGSAIFHYRNFFLISYMLYGMSFVDLAFLKKKNIVNGRVQFRRKKTSKIYDIKISGQLHEILKYYLEGKKKEDFIFHIIKRTDLKAQYKDIMWERHRYNKGLKIIAGKCNIEHRLTSYVARHSFATQAMLQNIPLEAISAMMGHSKLNTTQRYLKSLPTDILDQYHEKLEI</sequence>
<reference evidence="5" key="1">
    <citation type="submission" date="2022-11" db="EMBL/GenBank/DDBJ databases">
        <title>High-quality draft genome sequence of Galbibacter sp. strain CMA-7.</title>
        <authorList>
            <person name="Wei L."/>
            <person name="Dong C."/>
            <person name="Shao Z."/>
        </authorList>
    </citation>
    <scope>NUCLEOTIDE SEQUENCE</scope>
    <source>
        <strain evidence="5">CMA-7</strain>
    </source>
</reference>
<dbReference type="Pfam" id="PF13102">
    <property type="entry name" value="Phage_int_SAM_5"/>
    <property type="match status" value="1"/>
</dbReference>
<dbReference type="InterPro" id="IPR050090">
    <property type="entry name" value="Tyrosine_recombinase_XerCD"/>
</dbReference>
<dbReference type="Gene3D" id="1.10.443.10">
    <property type="entry name" value="Intergrase catalytic core"/>
    <property type="match status" value="1"/>
</dbReference>
<dbReference type="PROSITE" id="PS51898">
    <property type="entry name" value="TYR_RECOMBINASE"/>
    <property type="match status" value="1"/>
</dbReference>
<dbReference type="InterPro" id="IPR002104">
    <property type="entry name" value="Integrase_catalytic"/>
</dbReference>
<evidence type="ECO:0000313" key="5">
    <source>
        <dbReference type="EMBL" id="MDG3586017.1"/>
    </source>
</evidence>
<dbReference type="EMBL" id="JAPMUA010000003">
    <property type="protein sequence ID" value="MDG3586017.1"/>
    <property type="molecule type" value="Genomic_DNA"/>
</dbReference>
<dbReference type="SUPFAM" id="SSF56349">
    <property type="entry name" value="DNA breaking-rejoining enzymes"/>
    <property type="match status" value="1"/>
</dbReference>
<protein>
    <submittedName>
        <fullName evidence="5">Site-specific integrase</fullName>
    </submittedName>
</protein>